<evidence type="ECO:0000256" key="2">
    <source>
        <dbReference type="ARBA" id="ARBA00023315"/>
    </source>
</evidence>
<dbReference type="InterPro" id="IPR051321">
    <property type="entry name" value="PHA/PHB_synthase"/>
</dbReference>
<dbReference type="GO" id="GO:0042619">
    <property type="term" value="P:poly-hydroxybutyrate biosynthetic process"/>
    <property type="evidence" value="ECO:0007669"/>
    <property type="project" value="InterPro"/>
</dbReference>
<name>A0A085VBM0_PSESX</name>
<dbReference type="PANTHER" id="PTHR36837">
    <property type="entry name" value="POLY(3-HYDROXYALKANOATE) POLYMERASE SUBUNIT PHAC"/>
    <property type="match status" value="1"/>
</dbReference>
<dbReference type="InterPro" id="IPR010941">
    <property type="entry name" value="PhaC_N"/>
</dbReference>
<organism evidence="4 5">
    <name type="scientific">Pseudomonas syringae</name>
    <dbReference type="NCBI Taxonomy" id="317"/>
    <lineage>
        <taxon>Bacteria</taxon>
        <taxon>Pseudomonadati</taxon>
        <taxon>Pseudomonadota</taxon>
        <taxon>Gammaproteobacteria</taxon>
        <taxon>Pseudomonadales</taxon>
        <taxon>Pseudomonadaceae</taxon>
        <taxon>Pseudomonas</taxon>
    </lineage>
</organism>
<feature type="domain" description="Poly-beta-hydroxybutyrate polymerase N-terminal" evidence="3">
    <location>
        <begin position="76"/>
        <end position="244"/>
    </location>
</feature>
<dbReference type="NCBIfam" id="TIGR01839">
    <property type="entry name" value="PHA_synth_II"/>
    <property type="match status" value="1"/>
</dbReference>
<reference evidence="4 5" key="1">
    <citation type="submission" date="2014-07" db="EMBL/GenBank/DDBJ databases">
        <title>Draft Genome Sequences of Environmental Pseudomonas syringae strains.</title>
        <authorList>
            <person name="Baltrus D.A."/>
            <person name="Berge O."/>
            <person name="Morris C."/>
        </authorList>
    </citation>
    <scope>NUCLEOTIDE SEQUENCE [LARGE SCALE GENOMIC DNA]</scope>
    <source>
        <strain evidence="4 5">CEB003</strain>
    </source>
</reference>
<evidence type="ECO:0000313" key="4">
    <source>
        <dbReference type="EMBL" id="KFE52833.1"/>
    </source>
</evidence>
<protein>
    <submittedName>
        <fullName evidence="4">Poly(R)-hydroxyalkanoic acid synthase</fullName>
    </submittedName>
</protein>
<keyword evidence="1" id="KW-0808">Transferase</keyword>
<dbReference type="Pfam" id="PF07167">
    <property type="entry name" value="PhaC_N"/>
    <property type="match status" value="1"/>
</dbReference>
<dbReference type="GO" id="GO:0016746">
    <property type="term" value="F:acyltransferase activity"/>
    <property type="evidence" value="ECO:0007669"/>
    <property type="project" value="UniProtKB-KW"/>
</dbReference>
<evidence type="ECO:0000256" key="1">
    <source>
        <dbReference type="ARBA" id="ARBA00022679"/>
    </source>
</evidence>
<accession>A0A085VBM0</accession>
<dbReference type="InterPro" id="IPR011287">
    <property type="entry name" value="PHA_synth_II"/>
</dbReference>
<dbReference type="SUPFAM" id="SSF53474">
    <property type="entry name" value="alpha/beta-Hydrolases"/>
    <property type="match status" value="1"/>
</dbReference>
<dbReference type="InterPro" id="IPR029058">
    <property type="entry name" value="AB_hydrolase_fold"/>
</dbReference>
<dbReference type="AlphaFoldDB" id="A0A085VBM0"/>
<dbReference type="PATRIC" id="fig|317.174.peg.1380"/>
<evidence type="ECO:0000313" key="5">
    <source>
        <dbReference type="Proteomes" id="UP000028643"/>
    </source>
</evidence>
<sequence>MRDKPVKSSDITAQTYINAQSAITGLRGQDLFSTLRTMAAQGLRHPLRSARHTLALGRQLSRILLLGETPYTPSPRDTRFNDPTWNLNPLYRRGVQAYLSWQHQVRHWIDDSDLSKDDRARAHFIFSLINDAVSPSNTLLNPVAVKELFNTGGNSLFKGLSHLFDDMLHNNGLPRQTTKDAFEVGRTVATTPGSVVFRNEVLELIQYKPMSEKQYARPILIVPPQINKFYIFDLSPNNSFVQYCLKNGLQTFVISWRNPDVRHREWGLSSYVQAAEEALNVCRAITGAREVNLVGACAGGLTIAALQGHLQAKRQLRRVSSATYMVSLLDSQIESPATLFIDEEALEAAKRRSYQQGVLDGRDMAKVFAWMRPNDLIWTYWINNYLLGKSPPAFDILYWNNDTTRLPAAMHGDLLDFFKHNPLTHPGGLEVCGTPIDLQKVNVDSFNVAGINDHITPWDAVYRSTLLLGGERRFLLSNSGHVQSILNPPGNPKSTFVEHEKLSSDPRAWYYDAKSHDGSWWPTWLEWVQARSGAQRETLTTLGNANYPPMEAAPGTYVHVR</sequence>
<proteinExistence type="predicted"/>
<evidence type="ECO:0000259" key="3">
    <source>
        <dbReference type="Pfam" id="PF07167"/>
    </source>
</evidence>
<dbReference type="RefSeq" id="WP_047573170.1">
    <property type="nucleotide sequence ID" value="NZ_JPQT01000095.1"/>
</dbReference>
<dbReference type="Proteomes" id="UP000028643">
    <property type="component" value="Unassembled WGS sequence"/>
</dbReference>
<dbReference type="PANTHER" id="PTHR36837:SF5">
    <property type="entry name" value="POLY-3-HYDROXYBUTYRATE SYNTHASE"/>
    <property type="match status" value="1"/>
</dbReference>
<keyword evidence="2" id="KW-0012">Acyltransferase</keyword>
<dbReference type="Gene3D" id="3.40.50.1820">
    <property type="entry name" value="alpha/beta hydrolase"/>
    <property type="match status" value="1"/>
</dbReference>
<dbReference type="EMBL" id="JPQT01000095">
    <property type="protein sequence ID" value="KFE52833.1"/>
    <property type="molecule type" value="Genomic_DNA"/>
</dbReference>
<comment type="caution">
    <text evidence="4">The sequence shown here is derived from an EMBL/GenBank/DDBJ whole genome shotgun (WGS) entry which is preliminary data.</text>
</comment>
<gene>
    <name evidence="4" type="ORF">IV02_06780</name>
</gene>